<dbReference type="AlphaFoldDB" id="A0A6A5VUJ9"/>
<dbReference type="PANTHER" id="PTHR24161:SF85">
    <property type="entry name" value="PALMITOYLTRANSFERASE HIP14"/>
    <property type="match status" value="1"/>
</dbReference>
<keyword evidence="2" id="KW-0677">Repeat</keyword>
<sequence length="172" mass="18589">MRSPLDQIDATGKYPLMIASRNSPIATKVLLEEGAKVDQKDRWGRTAMMHFFCGEFSGRSSSVLRHLLDTGANVQAEDNSGHTALQFWARQLALVELLLKRGALVNAKTLEGITPLACAYSSDIVRVLLQYGADPNIPSSDGCTPLMTAARRGDSEVVEMLLADGADPNAQT</sequence>
<evidence type="ECO:0000256" key="2">
    <source>
        <dbReference type="ARBA" id="ARBA00022737"/>
    </source>
</evidence>
<proteinExistence type="predicted"/>
<protein>
    <recommendedName>
        <fullName evidence="1">protein S-acyltransferase</fullName>
        <ecNumber evidence="1">2.3.1.225</ecNumber>
    </recommendedName>
</protein>
<accession>A0A6A5VUJ9</accession>
<dbReference type="InterPro" id="IPR002110">
    <property type="entry name" value="Ankyrin_rpt"/>
</dbReference>
<organism evidence="5 6">
    <name type="scientific">Bimuria novae-zelandiae CBS 107.79</name>
    <dbReference type="NCBI Taxonomy" id="1447943"/>
    <lineage>
        <taxon>Eukaryota</taxon>
        <taxon>Fungi</taxon>
        <taxon>Dikarya</taxon>
        <taxon>Ascomycota</taxon>
        <taxon>Pezizomycotina</taxon>
        <taxon>Dothideomycetes</taxon>
        <taxon>Pleosporomycetidae</taxon>
        <taxon>Pleosporales</taxon>
        <taxon>Massarineae</taxon>
        <taxon>Didymosphaeriaceae</taxon>
        <taxon>Bimuria</taxon>
    </lineage>
</organism>
<dbReference type="PANTHER" id="PTHR24161">
    <property type="entry name" value="ANK_REP_REGION DOMAIN-CONTAINING PROTEIN-RELATED"/>
    <property type="match status" value="1"/>
</dbReference>
<dbReference type="InterPro" id="IPR036770">
    <property type="entry name" value="Ankyrin_rpt-contain_sf"/>
</dbReference>
<dbReference type="SMART" id="SM00248">
    <property type="entry name" value="ANK"/>
    <property type="match status" value="5"/>
</dbReference>
<dbReference type="Proteomes" id="UP000800036">
    <property type="component" value="Unassembled WGS sequence"/>
</dbReference>
<evidence type="ECO:0000256" key="3">
    <source>
        <dbReference type="ARBA" id="ARBA00023043"/>
    </source>
</evidence>
<dbReference type="SUPFAM" id="SSF48403">
    <property type="entry name" value="Ankyrin repeat"/>
    <property type="match status" value="1"/>
</dbReference>
<dbReference type="Pfam" id="PF00023">
    <property type="entry name" value="Ank"/>
    <property type="match status" value="1"/>
</dbReference>
<evidence type="ECO:0000313" key="6">
    <source>
        <dbReference type="Proteomes" id="UP000800036"/>
    </source>
</evidence>
<dbReference type="EC" id="2.3.1.225" evidence="1"/>
<evidence type="ECO:0000313" key="5">
    <source>
        <dbReference type="EMBL" id="KAF1980250.1"/>
    </source>
</evidence>
<dbReference type="GO" id="GO:0019706">
    <property type="term" value="F:protein-cysteine S-palmitoyltransferase activity"/>
    <property type="evidence" value="ECO:0007669"/>
    <property type="project" value="UniProtKB-EC"/>
</dbReference>
<name>A0A6A5VUJ9_9PLEO</name>
<feature type="repeat" description="ANK" evidence="4">
    <location>
        <begin position="141"/>
        <end position="172"/>
    </location>
</feature>
<gene>
    <name evidence="5" type="ORF">BU23DRAFT_444471</name>
</gene>
<evidence type="ECO:0000256" key="4">
    <source>
        <dbReference type="PROSITE-ProRule" id="PRU00023"/>
    </source>
</evidence>
<dbReference type="Gene3D" id="1.25.40.20">
    <property type="entry name" value="Ankyrin repeat-containing domain"/>
    <property type="match status" value="3"/>
</dbReference>
<dbReference type="PROSITE" id="PS50297">
    <property type="entry name" value="ANK_REP_REGION"/>
    <property type="match status" value="1"/>
</dbReference>
<reference evidence="5" key="1">
    <citation type="journal article" date="2020" name="Stud. Mycol.">
        <title>101 Dothideomycetes genomes: a test case for predicting lifestyles and emergence of pathogens.</title>
        <authorList>
            <person name="Haridas S."/>
            <person name="Albert R."/>
            <person name="Binder M."/>
            <person name="Bloem J."/>
            <person name="Labutti K."/>
            <person name="Salamov A."/>
            <person name="Andreopoulos B."/>
            <person name="Baker S."/>
            <person name="Barry K."/>
            <person name="Bills G."/>
            <person name="Bluhm B."/>
            <person name="Cannon C."/>
            <person name="Castanera R."/>
            <person name="Culley D."/>
            <person name="Daum C."/>
            <person name="Ezra D."/>
            <person name="Gonzalez J."/>
            <person name="Henrissat B."/>
            <person name="Kuo A."/>
            <person name="Liang C."/>
            <person name="Lipzen A."/>
            <person name="Lutzoni F."/>
            <person name="Magnuson J."/>
            <person name="Mondo S."/>
            <person name="Nolan M."/>
            <person name="Ohm R."/>
            <person name="Pangilinan J."/>
            <person name="Park H.-J."/>
            <person name="Ramirez L."/>
            <person name="Alfaro M."/>
            <person name="Sun H."/>
            <person name="Tritt A."/>
            <person name="Yoshinaga Y."/>
            <person name="Zwiers L.-H."/>
            <person name="Turgeon B."/>
            <person name="Goodwin S."/>
            <person name="Spatafora J."/>
            <person name="Crous P."/>
            <person name="Grigoriev I."/>
        </authorList>
    </citation>
    <scope>NUCLEOTIDE SEQUENCE</scope>
    <source>
        <strain evidence="5">CBS 107.79</strain>
    </source>
</reference>
<dbReference type="EMBL" id="ML976656">
    <property type="protein sequence ID" value="KAF1980250.1"/>
    <property type="molecule type" value="Genomic_DNA"/>
</dbReference>
<dbReference type="PROSITE" id="PS50088">
    <property type="entry name" value="ANK_REPEAT"/>
    <property type="match status" value="1"/>
</dbReference>
<keyword evidence="3 4" id="KW-0040">ANK repeat</keyword>
<feature type="non-terminal residue" evidence="5">
    <location>
        <position position="172"/>
    </location>
</feature>
<keyword evidence="6" id="KW-1185">Reference proteome</keyword>
<dbReference type="OrthoDB" id="426293at2759"/>
<evidence type="ECO:0000256" key="1">
    <source>
        <dbReference type="ARBA" id="ARBA00012210"/>
    </source>
</evidence>
<dbReference type="Pfam" id="PF12796">
    <property type="entry name" value="Ank_2"/>
    <property type="match status" value="1"/>
</dbReference>